<evidence type="ECO:0000313" key="1">
    <source>
        <dbReference type="EMBL" id="MEM0576563.1"/>
    </source>
</evidence>
<dbReference type="Proteomes" id="UP001468798">
    <property type="component" value="Unassembled WGS sequence"/>
</dbReference>
<evidence type="ECO:0000313" key="2">
    <source>
        <dbReference type="Proteomes" id="UP001468798"/>
    </source>
</evidence>
<reference evidence="1 2" key="1">
    <citation type="submission" date="2024-03" db="EMBL/GenBank/DDBJ databases">
        <title>Two novel species of the genus Flavobacterium exhibiting potentially degradation of complex polysaccharides.</title>
        <authorList>
            <person name="Lian X."/>
        </authorList>
    </citation>
    <scope>NUCLEOTIDE SEQUENCE [LARGE SCALE GENOMIC DNA]</scope>
    <source>
        <strain evidence="1 2">N6</strain>
    </source>
</reference>
<sequence>MIIVIDSTEYRQDRSLNKTDLAYIKDLGSKGLVKLHIPWFVYKESTTQSVLEIETELSKIKNTLASLDKHGIVPIDFKIVKDISKSVENFRIGIKCCSEARRSTCPTCR</sequence>
<dbReference type="RefSeq" id="WP_342691563.1">
    <property type="nucleotide sequence ID" value="NZ_JBCGDP010000007.1"/>
</dbReference>
<proteinExistence type="predicted"/>
<accession>A0ABU9NMM0</accession>
<name>A0ABU9NMM0_9FLAO</name>
<keyword evidence="2" id="KW-1185">Reference proteome</keyword>
<comment type="caution">
    <text evidence="1">The sequence shown here is derived from an EMBL/GenBank/DDBJ whole genome shotgun (WGS) entry which is preliminary data.</text>
</comment>
<protein>
    <submittedName>
        <fullName evidence="1">Uncharacterized protein</fullName>
    </submittedName>
</protein>
<organism evidence="1 2">
    <name type="scientific">Flavobacterium polysaccharolyticum</name>
    <dbReference type="NCBI Taxonomy" id="3133148"/>
    <lineage>
        <taxon>Bacteria</taxon>
        <taxon>Pseudomonadati</taxon>
        <taxon>Bacteroidota</taxon>
        <taxon>Flavobacteriia</taxon>
        <taxon>Flavobacteriales</taxon>
        <taxon>Flavobacteriaceae</taxon>
        <taxon>Flavobacterium</taxon>
    </lineage>
</organism>
<gene>
    <name evidence="1" type="ORF">WFZ86_08640</name>
</gene>
<dbReference type="EMBL" id="JBCGDP010000007">
    <property type="protein sequence ID" value="MEM0576563.1"/>
    <property type="molecule type" value="Genomic_DNA"/>
</dbReference>